<feature type="region of interest" description="Disordered" evidence="1">
    <location>
        <begin position="1"/>
        <end position="22"/>
    </location>
</feature>
<accession>A0ABN2H9D6</accession>
<reference evidence="2 3" key="1">
    <citation type="journal article" date="2019" name="Int. J. Syst. Evol. Microbiol.">
        <title>The Global Catalogue of Microorganisms (GCM) 10K type strain sequencing project: providing services to taxonomists for standard genome sequencing and annotation.</title>
        <authorList>
            <consortium name="The Broad Institute Genomics Platform"/>
            <consortium name="The Broad Institute Genome Sequencing Center for Infectious Disease"/>
            <person name="Wu L."/>
            <person name="Ma J."/>
        </authorList>
    </citation>
    <scope>NUCLEOTIDE SEQUENCE [LARGE SCALE GENOMIC DNA]</scope>
    <source>
        <strain evidence="2 3">JCM 14718</strain>
    </source>
</reference>
<evidence type="ECO:0000313" key="3">
    <source>
        <dbReference type="Proteomes" id="UP001500618"/>
    </source>
</evidence>
<organism evidence="2 3">
    <name type="scientific">Fodinicola feengrottensis</name>
    <dbReference type="NCBI Taxonomy" id="435914"/>
    <lineage>
        <taxon>Bacteria</taxon>
        <taxon>Bacillati</taxon>
        <taxon>Actinomycetota</taxon>
        <taxon>Actinomycetes</taxon>
        <taxon>Mycobacteriales</taxon>
        <taxon>Fodinicola</taxon>
    </lineage>
</organism>
<sequence>MALSAAPAQAAPTWSVTGSPGGTLSGAAGTTTLTDGGVVLKCTSSTAGGTIANGTGLPGTNIAQITSITFVHCTGPAGLTFTVTQSGVWALNAVNYASGVTQGTITNVTAALSGPGCAATVSGSVAGTYTNSTAVLNVDPTLNAALGTQLTVSGASGCFGLIHNGDHPTFSGAYTITPNTIAITSP</sequence>
<feature type="compositionally biased region" description="Low complexity" evidence="1">
    <location>
        <begin position="1"/>
        <end position="11"/>
    </location>
</feature>
<evidence type="ECO:0000256" key="1">
    <source>
        <dbReference type="SAM" id="MobiDB-lite"/>
    </source>
</evidence>
<evidence type="ECO:0000313" key="2">
    <source>
        <dbReference type="EMBL" id="GAA1683840.1"/>
    </source>
</evidence>
<dbReference type="EMBL" id="BAAANY010000011">
    <property type="protein sequence ID" value="GAA1683840.1"/>
    <property type="molecule type" value="Genomic_DNA"/>
</dbReference>
<proteinExistence type="predicted"/>
<protein>
    <submittedName>
        <fullName evidence="2">Uncharacterized protein</fullName>
    </submittedName>
</protein>
<dbReference type="Proteomes" id="UP001500618">
    <property type="component" value="Unassembled WGS sequence"/>
</dbReference>
<keyword evidence="3" id="KW-1185">Reference proteome</keyword>
<comment type="caution">
    <text evidence="2">The sequence shown here is derived from an EMBL/GenBank/DDBJ whole genome shotgun (WGS) entry which is preliminary data.</text>
</comment>
<name>A0ABN2H9D6_9ACTN</name>
<gene>
    <name evidence="2" type="ORF">GCM10009765_36480</name>
</gene>